<comment type="caution">
    <text evidence="1">The sequence shown here is derived from an EMBL/GenBank/DDBJ whole genome shotgun (WGS) entry which is preliminary data.</text>
</comment>
<gene>
    <name evidence="1" type="ORF">M0813_15479</name>
</gene>
<proteinExistence type="predicted"/>
<evidence type="ECO:0000313" key="2">
    <source>
        <dbReference type="Proteomes" id="UP001150062"/>
    </source>
</evidence>
<sequence length="203" mass="23299">MSPILIITLALLALLVLFLNYIRVFEKLVISEVKFGPYLFAYKEFQGSYKAAWKTQLSVFELLQKNTKYESLGCSSNYFDNPKEVKEQDLRSVHGCLLDSALDLEETRKQFREHGIKVMEASQVNVVEGIFKCDRPLSVFVGIFTKLKQLIKVADAKDAKYGCMELYTGEPGKKGTLLKYYCSKDNVDIWDVNNFTFENKKTN</sequence>
<keyword evidence="2" id="KW-1185">Reference proteome</keyword>
<dbReference type="PANTHER" id="PTHR15949">
    <property type="entry name" value="TESTIS-EXPRESSED PROTEIN 264"/>
    <property type="match status" value="1"/>
</dbReference>
<reference evidence="1" key="1">
    <citation type="submission" date="2022-08" db="EMBL/GenBank/DDBJ databases">
        <title>Novel sulfate-reducing endosymbionts in the free-living metamonad Anaeramoeba.</title>
        <authorList>
            <person name="Jerlstrom-Hultqvist J."/>
            <person name="Cepicka I."/>
            <person name="Gallot-Lavallee L."/>
            <person name="Salas-Leiva D."/>
            <person name="Curtis B.A."/>
            <person name="Zahonova K."/>
            <person name="Pipaliya S."/>
            <person name="Dacks J."/>
            <person name="Roger A.J."/>
        </authorList>
    </citation>
    <scope>NUCLEOTIDE SEQUENCE</scope>
    <source>
        <strain evidence="1">Schooner1</strain>
    </source>
</reference>
<evidence type="ECO:0000313" key="1">
    <source>
        <dbReference type="EMBL" id="KAJ6250667.1"/>
    </source>
</evidence>
<accession>A0ABQ8Z1A9</accession>
<protein>
    <submittedName>
        <fullName evidence="1">Uncharacterized protein</fullName>
    </submittedName>
</protein>
<dbReference type="EMBL" id="JAOAOG010000073">
    <property type="protein sequence ID" value="KAJ6250667.1"/>
    <property type="molecule type" value="Genomic_DNA"/>
</dbReference>
<organism evidence="1 2">
    <name type="scientific">Anaeramoeba flamelloides</name>
    <dbReference type="NCBI Taxonomy" id="1746091"/>
    <lineage>
        <taxon>Eukaryota</taxon>
        <taxon>Metamonada</taxon>
        <taxon>Anaeramoebidae</taxon>
        <taxon>Anaeramoeba</taxon>
    </lineage>
</organism>
<dbReference type="Proteomes" id="UP001150062">
    <property type="component" value="Unassembled WGS sequence"/>
</dbReference>
<name>A0ABQ8Z1A9_9EUKA</name>
<dbReference type="PANTHER" id="PTHR15949:SF3">
    <property type="entry name" value="TESTIS-EXPRESSED PROTEIN 264"/>
    <property type="match status" value="1"/>
</dbReference>